<accession>A0A367RMT0</accession>
<dbReference type="AlphaFoldDB" id="A0A367RMT0"/>
<sequence length="75" mass="8532">MTQVTGVSKVLLGRSKLRVASCKERALPLLLQKSQGRVLVGLRQKVARKNTQIYIQTDFDIVQPSFLIYLGFKHF</sequence>
<evidence type="ECO:0000313" key="2">
    <source>
        <dbReference type="Proteomes" id="UP000252107"/>
    </source>
</evidence>
<protein>
    <submittedName>
        <fullName evidence="1">Uncharacterized protein</fullName>
    </submittedName>
</protein>
<comment type="caution">
    <text evidence="1">The sequence shown here is derived from an EMBL/GenBank/DDBJ whole genome shotgun (WGS) entry which is preliminary data.</text>
</comment>
<proteinExistence type="predicted"/>
<gene>
    <name evidence="1" type="ORF">A6770_13875</name>
</gene>
<reference evidence="1" key="1">
    <citation type="submission" date="2016-04" db="EMBL/GenBank/DDBJ databases">
        <authorList>
            <person name="Tabuchi Yagui T.R."/>
        </authorList>
    </citation>
    <scope>NUCLEOTIDE SEQUENCE [LARGE SCALE GENOMIC DNA]</scope>
    <source>
        <strain evidence="1">NIES-26</strain>
    </source>
</reference>
<name>A0A367RMT0_9NOSO</name>
<dbReference type="EMBL" id="LXQD01000109">
    <property type="protein sequence ID" value="RCJ37877.1"/>
    <property type="molecule type" value="Genomic_DNA"/>
</dbReference>
<organism evidence="1 2">
    <name type="scientific">Nostoc minutum NIES-26</name>
    <dbReference type="NCBI Taxonomy" id="1844469"/>
    <lineage>
        <taxon>Bacteria</taxon>
        <taxon>Bacillati</taxon>
        <taxon>Cyanobacteriota</taxon>
        <taxon>Cyanophyceae</taxon>
        <taxon>Nostocales</taxon>
        <taxon>Nostocaceae</taxon>
        <taxon>Nostoc</taxon>
    </lineage>
</organism>
<keyword evidence="2" id="KW-1185">Reference proteome</keyword>
<dbReference type="Proteomes" id="UP000252107">
    <property type="component" value="Unassembled WGS sequence"/>
</dbReference>
<evidence type="ECO:0000313" key="1">
    <source>
        <dbReference type="EMBL" id="RCJ37877.1"/>
    </source>
</evidence>